<dbReference type="InterPro" id="IPR001466">
    <property type="entry name" value="Beta-lactam-related"/>
</dbReference>
<evidence type="ECO:0000313" key="3">
    <source>
        <dbReference type="Proteomes" id="UP000308121"/>
    </source>
</evidence>
<organism evidence="2 3">
    <name type="scientific">Cellulomonas hominis</name>
    <dbReference type="NCBI Taxonomy" id="156981"/>
    <lineage>
        <taxon>Bacteria</taxon>
        <taxon>Bacillati</taxon>
        <taxon>Actinomycetota</taxon>
        <taxon>Actinomycetes</taxon>
        <taxon>Micrococcales</taxon>
        <taxon>Cellulomonadaceae</taxon>
        <taxon>Cellulomonas</taxon>
    </lineage>
</organism>
<dbReference type="InterPro" id="IPR050491">
    <property type="entry name" value="AmpC-like"/>
</dbReference>
<dbReference type="PANTHER" id="PTHR46825">
    <property type="entry name" value="D-ALANYL-D-ALANINE-CARBOXYPEPTIDASE/ENDOPEPTIDASE AMPH"/>
    <property type="match status" value="1"/>
</dbReference>
<dbReference type="Proteomes" id="UP000308121">
    <property type="component" value="Unassembled WGS sequence"/>
</dbReference>
<reference evidence="2 3" key="1">
    <citation type="submission" date="2019-05" db="EMBL/GenBank/DDBJ databases">
        <title>Genome sequence of Cellulomonas hominis strain CS1.</title>
        <authorList>
            <person name="Belmont J."/>
            <person name="Maclea K.S."/>
        </authorList>
    </citation>
    <scope>NUCLEOTIDE SEQUENCE [LARGE SCALE GENOMIC DNA]</scope>
    <source>
        <strain evidence="2 3">CS1</strain>
    </source>
</reference>
<dbReference type="EMBL" id="SZYE01000051">
    <property type="protein sequence ID" value="TKR23962.1"/>
    <property type="molecule type" value="Genomic_DNA"/>
</dbReference>
<gene>
    <name evidence="2" type="ORF">FA014_08445</name>
</gene>
<dbReference type="SUPFAM" id="SSF56601">
    <property type="entry name" value="beta-lactamase/transpeptidase-like"/>
    <property type="match status" value="1"/>
</dbReference>
<name>A0A7Z8JZF4_9CELL</name>
<proteinExistence type="predicted"/>
<evidence type="ECO:0000313" key="2">
    <source>
        <dbReference type="EMBL" id="TKR23962.1"/>
    </source>
</evidence>
<comment type="caution">
    <text evidence="2">The sequence shown here is derived from an EMBL/GenBank/DDBJ whole genome shotgun (WGS) entry which is preliminary data.</text>
</comment>
<evidence type="ECO:0000259" key="1">
    <source>
        <dbReference type="Pfam" id="PF00144"/>
    </source>
</evidence>
<sequence>MTTAEDRSPTTAPEDLGPVLHARAEATGLSGVVHVSAGEEVLFARAYGWADRARGVPASVEHRFGVASVAKGFTALAIASLVEEGRLGWDDPVRPVLGDDLPLVDDGVTVDQLLAHTSGIGDYLDEGGDGEITDYVLTLPPHALDDTEAYLPMLALQPQVSEPGAAFAYSNAGYVLLALVAQRVAGVPFPDLVTARVLGPAGMSRTGFPRSDEPAADLAVGYLDAEGPRTNVLHLPVRGSGDGGLATTAADLAAFWPALTAGRIVSPATVARLTEPLRVVEDEGMRYGRGFWLGLDSPDLVLEGYDAGVSARTRHDPATGVTVTVIANTSDGAWPVLRGPAAG</sequence>
<dbReference type="AlphaFoldDB" id="A0A7Z8JZF4"/>
<dbReference type="PANTHER" id="PTHR46825:SF9">
    <property type="entry name" value="BETA-LACTAMASE-RELATED DOMAIN-CONTAINING PROTEIN"/>
    <property type="match status" value="1"/>
</dbReference>
<dbReference type="InterPro" id="IPR012338">
    <property type="entry name" value="Beta-lactam/transpept-like"/>
</dbReference>
<dbReference type="Gene3D" id="3.40.710.10">
    <property type="entry name" value="DD-peptidase/beta-lactamase superfamily"/>
    <property type="match status" value="1"/>
</dbReference>
<dbReference type="OrthoDB" id="9809635at2"/>
<feature type="domain" description="Beta-lactamase-related" evidence="1">
    <location>
        <begin position="29"/>
        <end position="333"/>
    </location>
</feature>
<protein>
    <submittedName>
        <fullName evidence="2">Beta-lactamase family protein</fullName>
    </submittedName>
</protein>
<dbReference type="Pfam" id="PF00144">
    <property type="entry name" value="Beta-lactamase"/>
    <property type="match status" value="1"/>
</dbReference>
<dbReference type="RefSeq" id="WP_154729253.1">
    <property type="nucleotide sequence ID" value="NZ_SZYE01000051.1"/>
</dbReference>
<accession>A0A7Z8JZF4</accession>